<dbReference type="Pfam" id="PF09479">
    <property type="entry name" value="Flg_new"/>
    <property type="match status" value="3"/>
</dbReference>
<feature type="compositionally biased region" description="Polar residues" evidence="2">
    <location>
        <begin position="714"/>
        <end position="725"/>
    </location>
</feature>
<feature type="region of interest" description="Disordered" evidence="2">
    <location>
        <begin position="638"/>
        <end position="668"/>
    </location>
</feature>
<feature type="region of interest" description="Disordered" evidence="2">
    <location>
        <begin position="864"/>
        <end position="887"/>
    </location>
</feature>
<feature type="compositionally biased region" description="Polar residues" evidence="2">
    <location>
        <begin position="638"/>
        <end position="664"/>
    </location>
</feature>
<feature type="region of interest" description="Disordered" evidence="2">
    <location>
        <begin position="714"/>
        <end position="739"/>
    </location>
</feature>
<evidence type="ECO:0000313" key="4">
    <source>
        <dbReference type="EMBL" id="RHJ22072.1"/>
    </source>
</evidence>
<dbReference type="Gene3D" id="2.60.40.4270">
    <property type="entry name" value="Listeria-Bacteroides repeat domain"/>
    <property type="match status" value="3"/>
</dbReference>
<dbReference type="Proteomes" id="UP000283727">
    <property type="component" value="Unassembled WGS sequence"/>
</dbReference>
<proteinExistence type="predicted"/>
<name>A0A415C305_BIFBI</name>
<evidence type="ECO:0000256" key="1">
    <source>
        <dbReference type="ARBA" id="ARBA00004196"/>
    </source>
</evidence>
<evidence type="ECO:0000313" key="5">
    <source>
        <dbReference type="Proteomes" id="UP000283727"/>
    </source>
</evidence>
<dbReference type="AlphaFoldDB" id="A0A415C305"/>
<keyword evidence="3" id="KW-0812">Transmembrane</keyword>
<comment type="subcellular location">
    <subcellularLocation>
        <location evidence="1">Cell envelope</location>
    </subcellularLocation>
</comment>
<evidence type="ECO:0000256" key="2">
    <source>
        <dbReference type="SAM" id="MobiDB-lite"/>
    </source>
</evidence>
<reference evidence="4 5" key="1">
    <citation type="submission" date="2018-08" db="EMBL/GenBank/DDBJ databases">
        <title>A genome reference for cultivated species of the human gut microbiota.</title>
        <authorList>
            <person name="Zou Y."/>
            <person name="Xue W."/>
            <person name="Luo G."/>
        </authorList>
    </citation>
    <scope>NUCLEOTIDE SEQUENCE [LARGE SCALE GENOMIC DNA]</scope>
    <source>
        <strain evidence="4 5">AM12-10</strain>
    </source>
</reference>
<dbReference type="InterPro" id="IPR013378">
    <property type="entry name" value="InlB-like_B-rpt"/>
</dbReference>
<dbReference type="InterPro" id="IPR042229">
    <property type="entry name" value="Listeria/Bacterioides_rpt_sf"/>
</dbReference>
<gene>
    <name evidence="4" type="ORF">DW137_09605</name>
</gene>
<dbReference type="EMBL" id="QRLR01000006">
    <property type="protein sequence ID" value="RHJ22072.1"/>
    <property type="molecule type" value="Genomic_DNA"/>
</dbReference>
<protein>
    <submittedName>
        <fullName evidence="4">Uncharacterized protein</fullName>
    </submittedName>
</protein>
<keyword evidence="3" id="KW-1133">Transmembrane helix</keyword>
<sequence>MAERNQKRRPRGFIMQRKPIIVITATITALMLAFGTTGGAMASTGATATGMPPLILNRAGTPTYPQGAVVTVDGHPLDRFDPALGADDPATGTIEAKTYNVDGIVKLAGLPEGWTVQNDLREHATTGKTSAFYILSDGTRTYRWWFDGATGITHTVDELRGLTLTRNNAPITGVDTTRSQTLHGFAPSDLIGYENAPANWDCAQGDTENGYEYTFTPAEASQPSVTFTFLYDHETDDPADLKGVQAWLPDGSLVTGFDPTDTGTLYKIPNGTSTVTFTGLPEGWKISNQSGGASDRNIGIELAGPNGNRINYLFTHAGDYTYTYSISQLKQVTAKADGKTVDGFGWQGGDFTIPHDAKQVTLDGVPEGWDSRTADTDGTVTVTVSSPDGNITAEYRFTRAAKPASADDLQNVQAIVDGHPLEGFMPTRSSEYTIPAGSKPGLGNIPEGWTLGQSVGEDGTITFTLSKDTVTVTYTFRFEKPKPSTDDLKQVTAKADGQPVNGFDPTVSGEYTVPEDAKVTLDGLPEGWDVKHDKGTLTWTLTSPDGSITVTYTFTVQDAPAVEQHTVTFDYAHDGKTTSVKTDDGKPVGQPKDPAREGYEFTGWMLDGEPYDFNSPVTKDLTLTAGWKAVTPKPETHTVTFDTGEGSPTPTQTVESGKTVTTPKDPTRQGYEFAGWTLDGEPYDFGTPVTRDLTLKAMWEKTDEPATASHTIRFTTGNSPDTTITVKDGQTVPRPKGPTRDGWKFTGWYAADADTPYDFTRPVITDLTLTARWEKTGGQLPGDTNRDGRYTTDDLTALTATQGNEPYKAFSHTIHSYTGLTNPHSVLLHNLPDGWKLASSTTATGVTWRVTAPDGTTVTTYRFSGTSTTAGASGEEQQDGRKPGRSAPIIRQSDTILSRTGANTTAAILLAFSMLMGGITALLTKRRRNGRSH</sequence>
<keyword evidence="3" id="KW-0472">Membrane</keyword>
<evidence type="ECO:0000256" key="3">
    <source>
        <dbReference type="SAM" id="Phobius"/>
    </source>
</evidence>
<feature type="transmembrane region" description="Helical" evidence="3">
    <location>
        <begin position="906"/>
        <end position="924"/>
    </location>
</feature>
<comment type="caution">
    <text evidence="4">The sequence shown here is derived from an EMBL/GenBank/DDBJ whole genome shotgun (WGS) entry which is preliminary data.</text>
</comment>
<dbReference type="GO" id="GO:0030313">
    <property type="term" value="C:cell envelope"/>
    <property type="evidence" value="ECO:0007669"/>
    <property type="project" value="UniProtKB-SubCell"/>
</dbReference>
<accession>A0A415C305</accession>
<dbReference type="NCBIfam" id="TIGR02543">
    <property type="entry name" value="List_Bact_rpt"/>
    <property type="match status" value="3"/>
</dbReference>
<organism evidence="4 5">
    <name type="scientific">Bifidobacterium bifidum</name>
    <dbReference type="NCBI Taxonomy" id="1681"/>
    <lineage>
        <taxon>Bacteria</taxon>
        <taxon>Bacillati</taxon>
        <taxon>Actinomycetota</taxon>
        <taxon>Actinomycetes</taxon>
        <taxon>Bifidobacteriales</taxon>
        <taxon>Bifidobacteriaceae</taxon>
        <taxon>Bifidobacterium</taxon>
    </lineage>
</organism>